<evidence type="ECO:0008006" key="3">
    <source>
        <dbReference type="Google" id="ProtNLM"/>
    </source>
</evidence>
<name>A0ABQ5TAC4_9CAUL</name>
<dbReference type="EMBL" id="BSFD01000009">
    <property type="protein sequence ID" value="GLK49338.1"/>
    <property type="molecule type" value="Genomic_DNA"/>
</dbReference>
<comment type="caution">
    <text evidence="1">The sequence shown here is derived from an EMBL/GenBank/DDBJ whole genome shotgun (WGS) entry which is preliminary data.</text>
</comment>
<reference evidence="1" key="1">
    <citation type="journal article" date="2014" name="Int. J. Syst. Evol. Microbiol.">
        <title>Complete genome of a new Firmicutes species belonging to the dominant human colonic microbiota ('Ruminococcus bicirculans') reveals two chromosomes and a selective capacity to utilize plant glucans.</title>
        <authorList>
            <consortium name="NISC Comparative Sequencing Program"/>
            <person name="Wegmann U."/>
            <person name="Louis P."/>
            <person name="Goesmann A."/>
            <person name="Henrissat B."/>
            <person name="Duncan S.H."/>
            <person name="Flint H.J."/>
        </authorList>
    </citation>
    <scope>NUCLEOTIDE SEQUENCE</scope>
    <source>
        <strain evidence="1">VKM B-1499</strain>
    </source>
</reference>
<reference evidence="1" key="2">
    <citation type="submission" date="2023-01" db="EMBL/GenBank/DDBJ databases">
        <authorList>
            <person name="Sun Q."/>
            <person name="Evtushenko L."/>
        </authorList>
    </citation>
    <scope>NUCLEOTIDE SEQUENCE</scope>
    <source>
        <strain evidence="1">VKM B-1499</strain>
    </source>
</reference>
<dbReference type="RefSeq" id="WP_271165534.1">
    <property type="nucleotide sequence ID" value="NZ_BSFD01000009.1"/>
</dbReference>
<protein>
    <recommendedName>
        <fullName evidence="3">SGNH/GDSL hydrolase family protein</fullName>
    </recommendedName>
</protein>
<accession>A0ABQ5TAC4</accession>
<evidence type="ECO:0000313" key="1">
    <source>
        <dbReference type="EMBL" id="GLK49338.1"/>
    </source>
</evidence>
<sequence>MTNIVAMGHSHLTRVRSALDHRNLPPAGTGPADMAAVWLHDVWVHNTDYAALGDSGHIEFNAYVIAQAESQIVDMADTIYCVQFGGSGHVVLGLQRLSPAFDFVYAGAPDLPIERGATVLPADLVSRALDAHMAPYMLQLEALRRMIKQPIVCLETPPPYEDDAYVASHLGNYIAQPENVVGAPLRRKLFLLHSQKVRDFCRSNDIEYMGAPPHTMTDDGYLVRDGYGEDATHANVWYGEQVLLQIEERISQKIGAYTAFA</sequence>
<dbReference type="Proteomes" id="UP001143509">
    <property type="component" value="Unassembled WGS sequence"/>
</dbReference>
<proteinExistence type="predicted"/>
<evidence type="ECO:0000313" key="2">
    <source>
        <dbReference type="Proteomes" id="UP001143509"/>
    </source>
</evidence>
<organism evidence="1 2">
    <name type="scientific">Brevundimonas intermedia</name>
    <dbReference type="NCBI Taxonomy" id="74315"/>
    <lineage>
        <taxon>Bacteria</taxon>
        <taxon>Pseudomonadati</taxon>
        <taxon>Pseudomonadota</taxon>
        <taxon>Alphaproteobacteria</taxon>
        <taxon>Caulobacterales</taxon>
        <taxon>Caulobacteraceae</taxon>
        <taxon>Brevundimonas</taxon>
    </lineage>
</organism>
<gene>
    <name evidence="1" type="ORF">GCM10017620_23110</name>
</gene>
<keyword evidence="2" id="KW-1185">Reference proteome</keyword>